<dbReference type="GO" id="GO:0003700">
    <property type="term" value="F:DNA-binding transcription factor activity"/>
    <property type="evidence" value="ECO:0007669"/>
    <property type="project" value="InterPro"/>
</dbReference>
<dbReference type="GO" id="GO:0008168">
    <property type="term" value="F:methyltransferase activity"/>
    <property type="evidence" value="ECO:0007669"/>
    <property type="project" value="UniProtKB-KW"/>
</dbReference>
<dbReference type="GO" id="GO:0032259">
    <property type="term" value="P:methylation"/>
    <property type="evidence" value="ECO:0007669"/>
    <property type="project" value="UniProtKB-KW"/>
</dbReference>
<dbReference type="GO" id="GO:0003905">
    <property type="term" value="F:alkylbase DNA N-glycosylase activity"/>
    <property type="evidence" value="ECO:0007669"/>
    <property type="project" value="UniProtKB-EC"/>
</dbReference>
<dbReference type="InterPro" id="IPR035451">
    <property type="entry name" value="Ada-like_dom_sf"/>
</dbReference>
<dbReference type="SUPFAM" id="SSF57884">
    <property type="entry name" value="Ada DNA repair protein, N-terminal domain (N-Ada 10)"/>
    <property type="match status" value="1"/>
</dbReference>
<dbReference type="OrthoDB" id="9802228at2"/>
<protein>
    <submittedName>
        <fullName evidence="8">Transcriptional regulator, AraC family</fullName>
        <ecNumber evidence="8">3.2.2.21</ecNumber>
    </submittedName>
</protein>
<gene>
    <name evidence="8" type="ORF">HMPREF0731_1823</name>
</gene>
<evidence type="ECO:0000259" key="7">
    <source>
        <dbReference type="PROSITE" id="PS01124"/>
    </source>
</evidence>
<dbReference type="EC" id="3.2.2.21" evidence="8"/>
<dbReference type="HOGENOM" id="CLU_000445_81_3_5"/>
<dbReference type="InterPro" id="IPR009057">
    <property type="entry name" value="Homeodomain-like_sf"/>
</dbReference>
<dbReference type="InterPro" id="IPR004026">
    <property type="entry name" value="Ada_DNA_repair_Zn-bd"/>
</dbReference>
<dbReference type="Pfam" id="PF02805">
    <property type="entry name" value="Ada_Zn_binding"/>
    <property type="match status" value="1"/>
</dbReference>
<keyword evidence="2" id="KW-0808">Transferase</keyword>
<dbReference type="AlphaFoldDB" id="D5RL62"/>
<evidence type="ECO:0000256" key="6">
    <source>
        <dbReference type="ARBA" id="ARBA00023163"/>
    </source>
</evidence>
<dbReference type="Gene3D" id="1.10.10.60">
    <property type="entry name" value="Homeodomain-like"/>
    <property type="match status" value="2"/>
</dbReference>
<keyword evidence="8" id="KW-0378">Hydrolase</keyword>
<dbReference type="Gene3D" id="3.40.10.10">
    <property type="entry name" value="DNA Methylphosphotriester Repair Domain"/>
    <property type="match status" value="1"/>
</dbReference>
<keyword evidence="2" id="KW-0489">Methyltransferase</keyword>
<dbReference type="PROSITE" id="PS01124">
    <property type="entry name" value="HTH_ARAC_FAMILY_2"/>
    <property type="match status" value="1"/>
</dbReference>
<dbReference type="SMART" id="SM00342">
    <property type="entry name" value="HTH_ARAC"/>
    <property type="match status" value="1"/>
</dbReference>
<dbReference type="GO" id="GO:0006281">
    <property type="term" value="P:DNA repair"/>
    <property type="evidence" value="ECO:0007669"/>
    <property type="project" value="InterPro"/>
</dbReference>
<evidence type="ECO:0000256" key="2">
    <source>
        <dbReference type="ARBA" id="ARBA00022603"/>
    </source>
</evidence>
<keyword evidence="6" id="KW-0804">Transcription</keyword>
<accession>D5RL62</accession>
<dbReference type="Proteomes" id="UP000005324">
    <property type="component" value="Unassembled WGS sequence"/>
</dbReference>
<keyword evidence="8" id="KW-0326">Glycosidase</keyword>
<reference evidence="8 9" key="1">
    <citation type="submission" date="2010-04" db="EMBL/GenBank/DDBJ databases">
        <authorList>
            <person name="Qin X."/>
            <person name="Bachman B."/>
            <person name="Battles P."/>
            <person name="Bell A."/>
            <person name="Bess C."/>
            <person name="Bickham C."/>
            <person name="Chaboub L."/>
            <person name="Chen D."/>
            <person name="Coyle M."/>
            <person name="Deiros D.R."/>
            <person name="Dinh H."/>
            <person name="Forbes L."/>
            <person name="Fowler G."/>
            <person name="Francisco L."/>
            <person name="Fu Q."/>
            <person name="Gubbala S."/>
            <person name="Hale W."/>
            <person name="Han Y."/>
            <person name="Hemphill L."/>
            <person name="Highlander S.K."/>
            <person name="Hirani K."/>
            <person name="Hogues M."/>
            <person name="Jackson L."/>
            <person name="Jakkamsetti A."/>
            <person name="Javaid M."/>
            <person name="Jiang H."/>
            <person name="Korchina V."/>
            <person name="Kovar C."/>
            <person name="Lara F."/>
            <person name="Lee S."/>
            <person name="Mata R."/>
            <person name="Mathew T."/>
            <person name="Moen C."/>
            <person name="Morales K."/>
            <person name="Munidasa M."/>
            <person name="Nazareth L."/>
            <person name="Ngo R."/>
            <person name="Nguyen L."/>
            <person name="Okwuonu G."/>
            <person name="Ongeri F."/>
            <person name="Patil S."/>
            <person name="Petrosino J."/>
            <person name="Pham C."/>
            <person name="Pham P."/>
            <person name="Pu L.-L."/>
            <person name="Puazo M."/>
            <person name="Raj R."/>
            <person name="Reid J."/>
            <person name="Rouhana J."/>
            <person name="Saada N."/>
            <person name="Shang Y."/>
            <person name="Simmons D."/>
            <person name="Thornton R."/>
            <person name="Warren J."/>
            <person name="Weissenberger G."/>
            <person name="Zhang J."/>
            <person name="Zhang L."/>
            <person name="Zhou C."/>
            <person name="Zhu D."/>
            <person name="Muzny D."/>
            <person name="Worley K."/>
            <person name="Gibbs R."/>
        </authorList>
    </citation>
    <scope>NUCLEOTIDE SEQUENCE [LARGE SCALE GENOMIC DNA]</scope>
    <source>
        <strain evidence="8 9">ATCC 49957</strain>
    </source>
</reference>
<keyword evidence="9" id="KW-1185">Reference proteome</keyword>
<dbReference type="PANTHER" id="PTHR43280:SF2">
    <property type="entry name" value="HTH-TYPE TRANSCRIPTIONAL REGULATOR EXSA"/>
    <property type="match status" value="1"/>
</dbReference>
<evidence type="ECO:0000256" key="5">
    <source>
        <dbReference type="ARBA" id="ARBA00023159"/>
    </source>
</evidence>
<evidence type="ECO:0000256" key="1">
    <source>
        <dbReference type="ARBA" id="ARBA00001947"/>
    </source>
</evidence>
<dbReference type="GO" id="GO:0043565">
    <property type="term" value="F:sequence-specific DNA binding"/>
    <property type="evidence" value="ECO:0007669"/>
    <property type="project" value="InterPro"/>
</dbReference>
<dbReference type="SUPFAM" id="SSF46689">
    <property type="entry name" value="Homeodomain-like"/>
    <property type="match status" value="2"/>
</dbReference>
<keyword evidence="4" id="KW-0238">DNA-binding</keyword>
<sequence length="198" mass="21574">MAPASESWERAWAERDPAFDGVFFVCVRSTGVYCRCVCPVRLPLRRNVEFAPSAAAAEAAGFRPCLRCRPEAAPLSPAWKGSLASVERGLRLIVEEGALDGEGASVAALAARLGMTERHLRRLFRRHLGATPAAIASTARVQRAKRLLDTTELPITQIALQAGFGSLRRFNQVFAATYHRPPSAIRRARRGRAAPAAR</sequence>
<proteinExistence type="predicted"/>
<keyword evidence="3" id="KW-0805">Transcription regulation</keyword>
<keyword evidence="5" id="KW-0010">Activator</keyword>
<feature type="domain" description="HTH araC/xylS-type" evidence="7">
    <location>
        <begin position="88"/>
        <end position="188"/>
    </location>
</feature>
<name>D5RL62_9PROT</name>
<comment type="caution">
    <text evidence="8">The sequence shown here is derived from an EMBL/GenBank/DDBJ whole genome shotgun (WGS) entry which is preliminary data.</text>
</comment>
<evidence type="ECO:0000313" key="8">
    <source>
        <dbReference type="EMBL" id="EFH11954.1"/>
    </source>
</evidence>
<evidence type="ECO:0000256" key="4">
    <source>
        <dbReference type="ARBA" id="ARBA00023125"/>
    </source>
</evidence>
<dbReference type="InterPro" id="IPR018060">
    <property type="entry name" value="HTH_AraC"/>
</dbReference>
<dbReference type="PANTHER" id="PTHR43280">
    <property type="entry name" value="ARAC-FAMILY TRANSCRIPTIONAL REGULATOR"/>
    <property type="match status" value="1"/>
</dbReference>
<dbReference type="RefSeq" id="WP_007005046.1">
    <property type="nucleotide sequence ID" value="NZ_GG770780.1"/>
</dbReference>
<dbReference type="EMBL" id="ADVL01000297">
    <property type="protein sequence ID" value="EFH11954.1"/>
    <property type="molecule type" value="Genomic_DNA"/>
</dbReference>
<evidence type="ECO:0000256" key="3">
    <source>
        <dbReference type="ARBA" id="ARBA00023015"/>
    </source>
</evidence>
<organism evidence="8 9">
    <name type="scientific">Pseudoroseomonas cervicalis ATCC 49957</name>
    <dbReference type="NCBI Taxonomy" id="525371"/>
    <lineage>
        <taxon>Bacteria</taxon>
        <taxon>Pseudomonadati</taxon>
        <taxon>Pseudomonadota</taxon>
        <taxon>Alphaproteobacteria</taxon>
        <taxon>Acetobacterales</taxon>
        <taxon>Roseomonadaceae</taxon>
        <taxon>Roseomonas</taxon>
    </lineage>
</organism>
<evidence type="ECO:0000313" key="9">
    <source>
        <dbReference type="Proteomes" id="UP000005324"/>
    </source>
</evidence>
<comment type="cofactor">
    <cofactor evidence="1">
        <name>Zn(2+)</name>
        <dbReference type="ChEBI" id="CHEBI:29105"/>
    </cofactor>
</comment>
<dbReference type="Pfam" id="PF12833">
    <property type="entry name" value="HTH_18"/>
    <property type="match status" value="1"/>
</dbReference>
<dbReference type="GO" id="GO:0008270">
    <property type="term" value="F:zinc ion binding"/>
    <property type="evidence" value="ECO:0007669"/>
    <property type="project" value="InterPro"/>
</dbReference>